<name>A0A1M6VB18_PSETH</name>
<evidence type="ECO:0008006" key="5">
    <source>
        <dbReference type="Google" id="ProtNLM"/>
    </source>
</evidence>
<keyword evidence="2" id="KW-1133">Transmembrane helix</keyword>
<accession>A0A1M6VB18</accession>
<gene>
    <name evidence="3" type="ORF">SAMN05443637_11213</name>
</gene>
<evidence type="ECO:0000313" key="4">
    <source>
        <dbReference type="Proteomes" id="UP000184363"/>
    </source>
</evidence>
<evidence type="ECO:0000313" key="3">
    <source>
        <dbReference type="EMBL" id="SHK78496.1"/>
    </source>
</evidence>
<keyword evidence="2" id="KW-0812">Transmembrane</keyword>
<dbReference type="RefSeq" id="WP_073457926.1">
    <property type="nucleotide sequence ID" value="NZ_FRAP01000012.1"/>
</dbReference>
<organism evidence="3 4">
    <name type="scientific">Pseudonocardia thermophila</name>
    <dbReference type="NCBI Taxonomy" id="1848"/>
    <lineage>
        <taxon>Bacteria</taxon>
        <taxon>Bacillati</taxon>
        <taxon>Actinomycetota</taxon>
        <taxon>Actinomycetes</taxon>
        <taxon>Pseudonocardiales</taxon>
        <taxon>Pseudonocardiaceae</taxon>
        <taxon>Pseudonocardia</taxon>
    </lineage>
</organism>
<dbReference type="AlphaFoldDB" id="A0A1M6VB18"/>
<dbReference type="EMBL" id="FRAP01000012">
    <property type="protein sequence ID" value="SHK78496.1"/>
    <property type="molecule type" value="Genomic_DNA"/>
</dbReference>
<evidence type="ECO:0000256" key="2">
    <source>
        <dbReference type="SAM" id="Phobius"/>
    </source>
</evidence>
<evidence type="ECO:0000256" key="1">
    <source>
        <dbReference type="SAM" id="MobiDB-lite"/>
    </source>
</evidence>
<feature type="compositionally biased region" description="Pro residues" evidence="1">
    <location>
        <begin position="124"/>
        <end position="139"/>
    </location>
</feature>
<proteinExistence type="predicted"/>
<feature type="transmembrane region" description="Helical" evidence="2">
    <location>
        <begin position="45"/>
        <end position="63"/>
    </location>
</feature>
<dbReference type="STRING" id="1848.SAMN05443637_11213"/>
<feature type="compositionally biased region" description="Low complexity" evidence="1">
    <location>
        <begin position="76"/>
        <end position="94"/>
    </location>
</feature>
<reference evidence="3 4" key="1">
    <citation type="submission" date="2016-11" db="EMBL/GenBank/DDBJ databases">
        <authorList>
            <person name="Jaros S."/>
            <person name="Januszkiewicz K."/>
            <person name="Wedrychowicz H."/>
        </authorList>
    </citation>
    <scope>NUCLEOTIDE SEQUENCE [LARGE SCALE GENOMIC DNA]</scope>
    <source>
        <strain evidence="3 4">DSM 43832</strain>
    </source>
</reference>
<feature type="transmembrane region" description="Helical" evidence="2">
    <location>
        <begin position="12"/>
        <end position="33"/>
    </location>
</feature>
<sequence>MRRLIFTPRWILWHLLTLGAMVTCGFLAAWQWGRAGSAMGSALNVGYGLQWPLFAVFFGVMWWRFLRMEAARLAEGEAGTESSTDGSSTDGSSTDAEKPTEGEPATVAPAAQTTAQNTTRPTVPAAPRPLPDGPSPFGPRPATAVVPELDEDDPDDRRLAAYNQGLAEIAARLAAREGE</sequence>
<feature type="region of interest" description="Disordered" evidence="1">
    <location>
        <begin position="75"/>
        <end position="156"/>
    </location>
</feature>
<keyword evidence="2" id="KW-0472">Membrane</keyword>
<dbReference type="OrthoDB" id="5187941at2"/>
<keyword evidence="4" id="KW-1185">Reference proteome</keyword>
<dbReference type="Proteomes" id="UP000184363">
    <property type="component" value="Unassembled WGS sequence"/>
</dbReference>
<protein>
    <recommendedName>
        <fullName evidence="5">DNA-binding transcriptional regulator of glucitol operon</fullName>
    </recommendedName>
</protein>
<feature type="compositionally biased region" description="Low complexity" evidence="1">
    <location>
        <begin position="104"/>
        <end position="123"/>
    </location>
</feature>